<accession>A0A364K4Z9</accession>
<sequence length="208" mass="24266">MVLLKPHELNFIRQQLSHLIQTVYFVGDYRTLRLTEEAVEFKIGEVISHLSPEIRNLFQNITRFRGQGEVNTFIQSLSPYVEKFPKLSSNQVRKLFSKVKKLSMPDFEKMEDLALEYLGWRDIATHSLYLVYHEKGELYGLDCRYKPISGNKSVFCCLCNQRRIGNQIGLVTTKRNNDLVSGNYMCLDSQLCNQDITDIRKLREFMGV</sequence>
<evidence type="ECO:0000259" key="1">
    <source>
        <dbReference type="Pfam" id="PF07299"/>
    </source>
</evidence>
<dbReference type="OrthoDB" id="1891078at2"/>
<keyword evidence="4" id="KW-1185">Reference proteome</keyword>
<evidence type="ECO:0008006" key="5">
    <source>
        <dbReference type="Google" id="ProtNLM"/>
    </source>
</evidence>
<feature type="domain" description="Elongation factor G-binding protein N-terminal" evidence="1">
    <location>
        <begin position="4"/>
        <end position="85"/>
    </location>
</feature>
<evidence type="ECO:0000259" key="2">
    <source>
        <dbReference type="Pfam" id="PF16571"/>
    </source>
</evidence>
<dbReference type="InterPro" id="IPR038344">
    <property type="entry name" value="EF-G_N_sf"/>
</dbReference>
<dbReference type="InterPro" id="IPR010841">
    <property type="entry name" value="EF-G-binding_N"/>
</dbReference>
<dbReference type="Proteomes" id="UP000251213">
    <property type="component" value="Unassembled WGS sequence"/>
</dbReference>
<protein>
    <recommendedName>
        <fullName evidence="5">Elongation factor G-binding protein</fullName>
    </recommendedName>
</protein>
<dbReference type="Pfam" id="PF07299">
    <property type="entry name" value="EF-G-binding_N"/>
    <property type="match status" value="1"/>
</dbReference>
<dbReference type="RefSeq" id="WP_113658816.1">
    <property type="nucleotide sequence ID" value="NZ_KZ845666.1"/>
</dbReference>
<organism evidence="3 4">
    <name type="scientific">Thermoflavimicrobium daqui</name>
    <dbReference type="NCBI Taxonomy" id="2137476"/>
    <lineage>
        <taxon>Bacteria</taxon>
        <taxon>Bacillati</taxon>
        <taxon>Bacillota</taxon>
        <taxon>Bacilli</taxon>
        <taxon>Bacillales</taxon>
        <taxon>Thermoactinomycetaceae</taxon>
        <taxon>Thermoflavimicrobium</taxon>
    </lineage>
</organism>
<dbReference type="CDD" id="cd16342">
    <property type="entry name" value="FusC_FusB"/>
    <property type="match status" value="1"/>
</dbReference>
<reference evidence="3 4" key="2">
    <citation type="submission" date="2018-06" db="EMBL/GenBank/DDBJ databases">
        <authorList>
            <person name="Zhirakovskaya E."/>
        </authorList>
    </citation>
    <scope>NUCLEOTIDE SEQUENCE [LARGE SCALE GENOMIC DNA]</scope>
    <source>
        <strain evidence="3 4">FBKL4.011</strain>
    </source>
</reference>
<dbReference type="AlphaFoldDB" id="A0A364K4Z9"/>
<gene>
    <name evidence="3" type="ORF">DL897_08980</name>
</gene>
<dbReference type="Pfam" id="PF16571">
    <property type="entry name" value="FBP_C"/>
    <property type="match status" value="1"/>
</dbReference>
<feature type="domain" description="Elongation factor G-binding protein C-terminal treble-clef zinc-finger" evidence="2">
    <location>
        <begin position="98"/>
        <end position="194"/>
    </location>
</feature>
<dbReference type="InterPro" id="IPR032330">
    <property type="entry name" value="EF-G-binding_C"/>
</dbReference>
<name>A0A364K4Z9_9BACL</name>
<dbReference type="EMBL" id="QJKK01000004">
    <property type="protein sequence ID" value="RAL24445.1"/>
    <property type="molecule type" value="Genomic_DNA"/>
</dbReference>
<reference evidence="3 4" key="1">
    <citation type="submission" date="2018-06" db="EMBL/GenBank/DDBJ databases">
        <title>Thermoflavimicrobium daqus sp. nov., a thermophilic microbe isolated from Moutai-flavour Daqu.</title>
        <authorList>
            <person name="Wang X."/>
            <person name="Zhou H."/>
        </authorList>
    </citation>
    <scope>NUCLEOTIDE SEQUENCE [LARGE SCALE GENOMIC DNA]</scope>
    <source>
        <strain evidence="3 4">FBKL4.011</strain>
    </source>
</reference>
<evidence type="ECO:0000313" key="3">
    <source>
        <dbReference type="EMBL" id="RAL24445.1"/>
    </source>
</evidence>
<dbReference type="Gene3D" id="1.20.1280.250">
    <property type="match status" value="1"/>
</dbReference>
<comment type="caution">
    <text evidence="3">The sequence shown here is derived from an EMBL/GenBank/DDBJ whole genome shotgun (WGS) entry which is preliminary data.</text>
</comment>
<proteinExistence type="predicted"/>
<evidence type="ECO:0000313" key="4">
    <source>
        <dbReference type="Proteomes" id="UP000251213"/>
    </source>
</evidence>